<dbReference type="AlphaFoldDB" id="Q1GST5"/>
<feature type="active site" description="Proton acceptor" evidence="2">
    <location>
        <position position="139"/>
    </location>
</feature>
<dbReference type="STRING" id="317655.Sala_1574"/>
<dbReference type="EMBL" id="CP000356">
    <property type="protein sequence ID" value="ABF53287.1"/>
    <property type="molecule type" value="Genomic_DNA"/>
</dbReference>
<evidence type="ECO:0000256" key="2">
    <source>
        <dbReference type="PIRSR" id="PIRSR620019-1"/>
    </source>
</evidence>
<dbReference type="KEGG" id="sal:Sala_1574"/>
<dbReference type="InterPro" id="IPR001451">
    <property type="entry name" value="Hexapep"/>
</dbReference>
<dbReference type="GO" id="GO:0016740">
    <property type="term" value="F:transferase activity"/>
    <property type="evidence" value="ECO:0007669"/>
    <property type="project" value="UniProtKB-KW"/>
</dbReference>
<dbReference type="Proteomes" id="UP000006578">
    <property type="component" value="Chromosome"/>
</dbReference>
<evidence type="ECO:0000313" key="5">
    <source>
        <dbReference type="EMBL" id="ABF53287.1"/>
    </source>
</evidence>
<dbReference type="HOGENOM" id="CLU_081811_1_2_5"/>
<feature type="site" description="Increases basicity of active site His" evidence="2">
    <location>
        <position position="140"/>
    </location>
</feature>
<dbReference type="Gene3D" id="3.40.50.20">
    <property type="match status" value="1"/>
</dbReference>
<feature type="binding site" evidence="3">
    <location>
        <position position="71"/>
    </location>
    <ligand>
        <name>substrate</name>
    </ligand>
</feature>
<proteinExistence type="inferred from homology"/>
<dbReference type="RefSeq" id="WP_011541867.1">
    <property type="nucleotide sequence ID" value="NC_008048.1"/>
</dbReference>
<keyword evidence="6" id="KW-1185">Reference proteome</keyword>
<name>Q1GST5_SPHAL</name>
<dbReference type="Pfam" id="PF17836">
    <property type="entry name" value="PglD_N"/>
    <property type="match status" value="1"/>
</dbReference>
<evidence type="ECO:0000256" key="1">
    <source>
        <dbReference type="ARBA" id="ARBA00007274"/>
    </source>
</evidence>
<gene>
    <name evidence="5" type="ordered locus">Sala_1574</name>
</gene>
<dbReference type="Pfam" id="PF14602">
    <property type="entry name" value="Hexapep_2"/>
    <property type="match status" value="2"/>
</dbReference>
<dbReference type="SUPFAM" id="SSF51161">
    <property type="entry name" value="Trimeric LpxA-like enzymes"/>
    <property type="match status" value="1"/>
</dbReference>
<sequence>MAAPKIIIVATGGLGREALWAARESREGWDVAGFLDDDEALQGGSVCDVPVLGRVDDWPRFADHHFLVAIGAPRSRQAVVRRMMAAGNPRFGTVVHRSAALSGYVSIGEGSLICANVSITTQIRIGRHVIINLNTTVGHDTELGDFCTLAPLVACSGAVTAGAGVEIGTGACIRQGLMLGQGCMIGMGSTLTKDVPANSLWLGNPATDRRPLDEFLL</sequence>
<protein>
    <submittedName>
        <fullName evidence="5">Putative serine O-acetyltransferase</fullName>
    </submittedName>
</protein>
<evidence type="ECO:0000313" key="6">
    <source>
        <dbReference type="Proteomes" id="UP000006578"/>
    </source>
</evidence>
<accession>Q1GST5</accession>
<evidence type="ECO:0000256" key="3">
    <source>
        <dbReference type="PIRSR" id="PIRSR620019-2"/>
    </source>
</evidence>
<feature type="domain" description="PglD N-terminal" evidence="4">
    <location>
        <begin position="5"/>
        <end position="82"/>
    </location>
</feature>
<dbReference type="OrthoDB" id="9815592at2"/>
<comment type="similarity">
    <text evidence="1">Belongs to the transferase hexapeptide repeat family.</text>
</comment>
<dbReference type="PANTHER" id="PTHR43300:SF7">
    <property type="entry name" value="UDP-N-ACETYLBACILLOSAMINE N-ACETYLTRANSFERASE"/>
    <property type="match status" value="1"/>
</dbReference>
<dbReference type="eggNOG" id="COG0110">
    <property type="taxonomic scope" value="Bacteria"/>
</dbReference>
<dbReference type="InterPro" id="IPR020019">
    <property type="entry name" value="AcTrfase_PglD-like"/>
</dbReference>
<dbReference type="NCBIfam" id="TIGR03570">
    <property type="entry name" value="NeuD_NnaD"/>
    <property type="match status" value="1"/>
</dbReference>
<dbReference type="InterPro" id="IPR050179">
    <property type="entry name" value="Trans_hexapeptide_repeat"/>
</dbReference>
<dbReference type="CDD" id="cd03360">
    <property type="entry name" value="LbH_AT_putative"/>
    <property type="match status" value="1"/>
</dbReference>
<dbReference type="InterPro" id="IPR011004">
    <property type="entry name" value="Trimer_LpxA-like_sf"/>
</dbReference>
<reference evidence="5 6" key="1">
    <citation type="journal article" date="2009" name="Proc. Natl. Acad. Sci. U.S.A.">
        <title>The genomic basis of trophic strategy in marine bacteria.</title>
        <authorList>
            <person name="Lauro F.M."/>
            <person name="McDougald D."/>
            <person name="Thomas T."/>
            <person name="Williams T.J."/>
            <person name="Egan S."/>
            <person name="Rice S."/>
            <person name="DeMaere M.Z."/>
            <person name="Ting L."/>
            <person name="Ertan H."/>
            <person name="Johnson J."/>
            <person name="Ferriera S."/>
            <person name="Lapidus A."/>
            <person name="Anderson I."/>
            <person name="Kyrpides N."/>
            <person name="Munk A.C."/>
            <person name="Detter C."/>
            <person name="Han C.S."/>
            <person name="Brown M.V."/>
            <person name="Robb F.T."/>
            <person name="Kjelleberg S."/>
            <person name="Cavicchioli R."/>
        </authorList>
    </citation>
    <scope>NUCLEOTIDE SEQUENCE [LARGE SCALE GENOMIC DNA]</scope>
    <source>
        <strain evidence="6">DSM 13593 / LMG 18877 / RB2256</strain>
    </source>
</reference>
<organism evidence="5 6">
    <name type="scientific">Sphingopyxis alaskensis (strain DSM 13593 / LMG 18877 / RB2256)</name>
    <name type="common">Sphingomonas alaskensis</name>
    <dbReference type="NCBI Taxonomy" id="317655"/>
    <lineage>
        <taxon>Bacteria</taxon>
        <taxon>Pseudomonadati</taxon>
        <taxon>Pseudomonadota</taxon>
        <taxon>Alphaproteobacteria</taxon>
        <taxon>Sphingomonadales</taxon>
        <taxon>Sphingomonadaceae</taxon>
        <taxon>Sphingopyxis</taxon>
    </lineage>
</organism>
<dbReference type="eggNOG" id="COG1086">
    <property type="taxonomic scope" value="Bacteria"/>
</dbReference>
<dbReference type="InterPro" id="IPR041561">
    <property type="entry name" value="PglD_N"/>
</dbReference>
<dbReference type="PANTHER" id="PTHR43300">
    <property type="entry name" value="ACETYLTRANSFERASE"/>
    <property type="match status" value="1"/>
</dbReference>
<evidence type="ECO:0000259" key="4">
    <source>
        <dbReference type="Pfam" id="PF17836"/>
    </source>
</evidence>
<keyword evidence="5" id="KW-0808">Transferase</keyword>
<dbReference type="Gene3D" id="2.160.10.10">
    <property type="entry name" value="Hexapeptide repeat proteins"/>
    <property type="match status" value="1"/>
</dbReference>